<dbReference type="KEGG" id="marp:QYS47_05520"/>
<accession>A0AA49GE82</accession>
<proteinExistence type="predicted"/>
<reference evidence="2" key="1">
    <citation type="submission" date="2023-08" db="EMBL/GenBank/DDBJ databases">
        <title>Comparative genomics and taxonomic characterization of three novel marine species of genus Marivirga.</title>
        <authorList>
            <person name="Muhammad N."/>
            <person name="Kim S.-G."/>
        </authorList>
    </citation>
    <scope>NUCLEOTIDE SEQUENCE</scope>
    <source>
        <strain evidence="2">BKB1-2</strain>
    </source>
</reference>
<dbReference type="AlphaFoldDB" id="A0AA49GE82"/>
<sequence>MKKKLIFALSSAILAGGLCFGIMYEAKSQNTFKPPFCDNGSEKGNQTLGICYGSGPDCFRCKIF</sequence>
<feature type="signal peptide" evidence="1">
    <location>
        <begin position="1"/>
        <end position="20"/>
    </location>
</feature>
<name>A0AA49GE82_9BACT</name>
<dbReference type="Proteomes" id="UP001232019">
    <property type="component" value="Chromosome"/>
</dbReference>
<evidence type="ECO:0000313" key="2">
    <source>
        <dbReference type="EMBL" id="WKK81711.1"/>
    </source>
</evidence>
<dbReference type="RefSeq" id="WP_302127263.1">
    <property type="nucleotide sequence ID" value="NZ_CP129968.2"/>
</dbReference>
<protein>
    <submittedName>
        <fullName evidence="2">Uncharacterized protein</fullName>
    </submittedName>
</protein>
<organism evidence="2">
    <name type="scientific">Marivirga arenosa</name>
    <dbReference type="NCBI Taxonomy" id="3059076"/>
    <lineage>
        <taxon>Bacteria</taxon>
        <taxon>Pseudomonadati</taxon>
        <taxon>Bacteroidota</taxon>
        <taxon>Cytophagia</taxon>
        <taxon>Cytophagales</taxon>
        <taxon>Marivirgaceae</taxon>
        <taxon>Marivirga</taxon>
    </lineage>
</organism>
<feature type="chain" id="PRO_5041347591" evidence="1">
    <location>
        <begin position="21"/>
        <end position="64"/>
    </location>
</feature>
<keyword evidence="1" id="KW-0732">Signal</keyword>
<dbReference type="EMBL" id="CP129968">
    <property type="protein sequence ID" value="WKK81711.1"/>
    <property type="molecule type" value="Genomic_DNA"/>
</dbReference>
<gene>
    <name evidence="2" type="ORF">QYS47_05520</name>
</gene>
<evidence type="ECO:0000256" key="1">
    <source>
        <dbReference type="SAM" id="SignalP"/>
    </source>
</evidence>